<keyword evidence="2" id="KW-0560">Oxidoreductase</keyword>
<dbReference type="OrthoDB" id="3687641at2759"/>
<evidence type="ECO:0000256" key="5">
    <source>
        <dbReference type="SAM" id="Phobius"/>
    </source>
</evidence>
<comment type="caution">
    <text evidence="6">The sequence shown here is derived from an EMBL/GenBank/DDBJ whole genome shotgun (WGS) entry which is preliminary data.</text>
</comment>
<feature type="region of interest" description="Disordered" evidence="4">
    <location>
        <begin position="1"/>
        <end position="30"/>
    </location>
</feature>
<reference evidence="6 7" key="1">
    <citation type="submission" date="2016-07" db="EMBL/GenBank/DDBJ databases">
        <title>Comparative genomics of the entomopathogenic fungus Beauveria bassiana.</title>
        <authorList>
            <person name="Valero Jimenez C.A."/>
            <person name="Zwaan B.J."/>
            <person name="Van Kan J.A."/>
            <person name="Takken W."/>
            <person name="Debets A.J."/>
            <person name="Schoustra S.E."/>
            <person name="Koenraadt C.J."/>
        </authorList>
    </citation>
    <scope>NUCLEOTIDE SEQUENCE [LARGE SCALE GENOMIC DNA]</scope>
    <source>
        <strain evidence="6 7">ARSEF 8028</strain>
    </source>
</reference>
<proteinExistence type="inferred from homology"/>
<organism evidence="6 7">
    <name type="scientific">Beauveria bassiana</name>
    <name type="common">White muscardine disease fungus</name>
    <name type="synonym">Tritirachium shiotae</name>
    <dbReference type="NCBI Taxonomy" id="176275"/>
    <lineage>
        <taxon>Eukaryota</taxon>
        <taxon>Fungi</taxon>
        <taxon>Dikarya</taxon>
        <taxon>Ascomycota</taxon>
        <taxon>Pezizomycotina</taxon>
        <taxon>Sordariomycetes</taxon>
        <taxon>Hypocreomycetidae</taxon>
        <taxon>Hypocreales</taxon>
        <taxon>Cordycipitaceae</taxon>
        <taxon>Beauveria</taxon>
    </lineage>
</organism>
<feature type="transmembrane region" description="Helical" evidence="5">
    <location>
        <begin position="36"/>
        <end position="55"/>
    </location>
</feature>
<evidence type="ECO:0000256" key="1">
    <source>
        <dbReference type="ARBA" id="ARBA00004685"/>
    </source>
</evidence>
<keyword evidence="5" id="KW-1133">Transmembrane helix</keyword>
<dbReference type="PANTHER" id="PTHR33365:SF11">
    <property type="entry name" value="TAT PATHWAY SIGNAL SEQUENCE"/>
    <property type="match status" value="1"/>
</dbReference>
<evidence type="ECO:0000313" key="6">
    <source>
        <dbReference type="EMBL" id="PQK17549.1"/>
    </source>
</evidence>
<evidence type="ECO:0000256" key="3">
    <source>
        <dbReference type="ARBA" id="ARBA00035112"/>
    </source>
</evidence>
<evidence type="ECO:0000256" key="2">
    <source>
        <dbReference type="ARBA" id="ARBA00023002"/>
    </source>
</evidence>
<comment type="similarity">
    <text evidence="3">Belongs to the ustYa family.</text>
</comment>
<feature type="region of interest" description="Disordered" evidence="4">
    <location>
        <begin position="170"/>
        <end position="190"/>
    </location>
</feature>
<keyword evidence="5" id="KW-0472">Membrane</keyword>
<evidence type="ECO:0008006" key="8">
    <source>
        <dbReference type="Google" id="ProtNLM"/>
    </source>
</evidence>
<dbReference type="EMBL" id="JRHA01000008">
    <property type="protein sequence ID" value="PQK17549.1"/>
    <property type="molecule type" value="Genomic_DNA"/>
</dbReference>
<dbReference type="AlphaFoldDB" id="A0A2S7YNK9"/>
<dbReference type="InterPro" id="IPR021765">
    <property type="entry name" value="UstYa-like"/>
</dbReference>
<keyword evidence="5" id="KW-0812">Transmembrane</keyword>
<dbReference type="GO" id="GO:0043386">
    <property type="term" value="P:mycotoxin biosynthetic process"/>
    <property type="evidence" value="ECO:0007669"/>
    <property type="project" value="InterPro"/>
</dbReference>
<feature type="compositionally biased region" description="Basic and acidic residues" evidence="4">
    <location>
        <begin position="1"/>
        <end position="11"/>
    </location>
</feature>
<dbReference type="Proteomes" id="UP000237441">
    <property type="component" value="Unassembled WGS sequence"/>
</dbReference>
<feature type="compositionally biased region" description="Basic and acidic residues" evidence="4">
    <location>
        <begin position="180"/>
        <end position="190"/>
    </location>
</feature>
<dbReference type="GO" id="GO:0016491">
    <property type="term" value="F:oxidoreductase activity"/>
    <property type="evidence" value="ECO:0007669"/>
    <property type="project" value="UniProtKB-KW"/>
</dbReference>
<dbReference type="PANTHER" id="PTHR33365">
    <property type="entry name" value="YALI0B05434P"/>
    <property type="match status" value="1"/>
</dbReference>
<protein>
    <recommendedName>
        <fullName evidence="8">Oxidase ustYa</fullName>
    </recommendedName>
</protein>
<name>A0A2S7YNK9_BEABA</name>
<evidence type="ECO:0000313" key="7">
    <source>
        <dbReference type="Proteomes" id="UP000237441"/>
    </source>
</evidence>
<dbReference type="Pfam" id="PF11807">
    <property type="entry name" value="UstYa"/>
    <property type="match status" value="1"/>
</dbReference>
<evidence type="ECO:0000256" key="4">
    <source>
        <dbReference type="SAM" id="MobiDB-lite"/>
    </source>
</evidence>
<gene>
    <name evidence="6" type="ORF">BB8028_0008g00590</name>
</gene>
<comment type="pathway">
    <text evidence="1">Mycotoxin biosynthesis.</text>
</comment>
<sequence length="256" mass="28918">MERSFKDEDSARASSEFLIEHQSRTRSPSQKPWSKLKAATVIVLFLVGSLELIVLETILVRMSEKNSCPPTLLGELNSLVPNFPIKPMLFRKDPSATVDHDSEQSRNKTRDDWLSYMPRGNGFIAVNDSAQYKLPDPILFQGRDTYSIAVFHQMHCLYAIMDRYNDLTSGSAEGQQGHAQHGDHDRRGSESHRHVDHCFRYLRQSLLCCGDTALEGQDPNTDKAATNGVGAVHMCKDFEAIRSWAEDNRLVDHKGE</sequence>
<accession>A0A2S7YNK9</accession>